<dbReference type="Proteomes" id="UP000887116">
    <property type="component" value="Unassembled WGS sequence"/>
</dbReference>
<dbReference type="SMART" id="SM00365">
    <property type="entry name" value="LRR_SD22"/>
    <property type="match status" value="15"/>
</dbReference>
<comment type="caution">
    <text evidence="4">The sequence shown here is derived from an EMBL/GenBank/DDBJ whole genome shotgun (WGS) entry which is preliminary data.</text>
</comment>
<evidence type="ECO:0000256" key="3">
    <source>
        <dbReference type="SAM" id="SignalP"/>
    </source>
</evidence>
<dbReference type="PANTHER" id="PTHR24366">
    <property type="entry name" value="IG(IMMUNOGLOBULIN) AND LRR(LEUCINE RICH REPEAT) DOMAINS"/>
    <property type="match status" value="1"/>
</dbReference>
<feature type="signal peptide" evidence="3">
    <location>
        <begin position="1"/>
        <end position="28"/>
    </location>
</feature>
<dbReference type="PRINTS" id="PR00019">
    <property type="entry name" value="LEURICHRPT"/>
</dbReference>
<evidence type="ECO:0000313" key="4">
    <source>
        <dbReference type="EMBL" id="GFR24631.1"/>
    </source>
</evidence>
<keyword evidence="1" id="KW-0433">Leucine-rich repeat</keyword>
<accession>A0A8X6HIK7</accession>
<dbReference type="PROSITE" id="PS51450">
    <property type="entry name" value="LRR"/>
    <property type="match status" value="11"/>
</dbReference>
<organism evidence="4 5">
    <name type="scientific">Trichonephila clavata</name>
    <name type="common">Joro spider</name>
    <name type="synonym">Nephila clavata</name>
    <dbReference type="NCBI Taxonomy" id="2740835"/>
    <lineage>
        <taxon>Eukaryota</taxon>
        <taxon>Metazoa</taxon>
        <taxon>Ecdysozoa</taxon>
        <taxon>Arthropoda</taxon>
        <taxon>Chelicerata</taxon>
        <taxon>Arachnida</taxon>
        <taxon>Araneae</taxon>
        <taxon>Araneomorphae</taxon>
        <taxon>Entelegynae</taxon>
        <taxon>Araneoidea</taxon>
        <taxon>Nephilidae</taxon>
        <taxon>Trichonephila</taxon>
    </lineage>
</organism>
<dbReference type="SUPFAM" id="SSF52058">
    <property type="entry name" value="L domain-like"/>
    <property type="match status" value="4"/>
</dbReference>
<evidence type="ECO:0000313" key="5">
    <source>
        <dbReference type="Proteomes" id="UP000887116"/>
    </source>
</evidence>
<feature type="chain" id="PRO_5036471802" evidence="3">
    <location>
        <begin position="29"/>
        <end position="1253"/>
    </location>
</feature>
<protein>
    <submittedName>
        <fullName evidence="4">Chaoptin</fullName>
    </submittedName>
</protein>
<dbReference type="EMBL" id="BMAO01018598">
    <property type="protein sequence ID" value="GFR24631.1"/>
    <property type="molecule type" value="Genomic_DNA"/>
</dbReference>
<dbReference type="InterPro" id="IPR032675">
    <property type="entry name" value="LRR_dom_sf"/>
</dbReference>
<dbReference type="OrthoDB" id="10022853at2759"/>
<keyword evidence="3" id="KW-0732">Signal</keyword>
<proteinExistence type="predicted"/>
<reference evidence="4" key="1">
    <citation type="submission" date="2020-07" db="EMBL/GenBank/DDBJ databases">
        <title>Multicomponent nature underlies the extraordinary mechanical properties of spider dragline silk.</title>
        <authorList>
            <person name="Kono N."/>
            <person name="Nakamura H."/>
            <person name="Mori M."/>
            <person name="Yoshida Y."/>
            <person name="Ohtoshi R."/>
            <person name="Malay A.D."/>
            <person name="Moran D.A.P."/>
            <person name="Tomita M."/>
            <person name="Numata K."/>
            <person name="Arakawa K."/>
        </authorList>
    </citation>
    <scope>NUCLEOTIDE SEQUENCE</scope>
</reference>
<dbReference type="Gene3D" id="3.80.10.10">
    <property type="entry name" value="Ribonuclease Inhibitor"/>
    <property type="match status" value="8"/>
</dbReference>
<dbReference type="InterPro" id="IPR003591">
    <property type="entry name" value="Leu-rich_rpt_typical-subtyp"/>
</dbReference>
<dbReference type="SMART" id="SM00364">
    <property type="entry name" value="LRR_BAC"/>
    <property type="match status" value="10"/>
</dbReference>
<dbReference type="FunFam" id="3.80.10.10:FF:001164">
    <property type="entry name" value="GH01279p"/>
    <property type="match status" value="1"/>
</dbReference>
<keyword evidence="5" id="KW-1185">Reference proteome</keyword>
<dbReference type="SMART" id="SM00369">
    <property type="entry name" value="LRR_TYP"/>
    <property type="match status" value="31"/>
</dbReference>
<evidence type="ECO:0000256" key="2">
    <source>
        <dbReference type="ARBA" id="ARBA00022737"/>
    </source>
</evidence>
<gene>
    <name evidence="4" type="primary">chp_0</name>
    <name evidence="4" type="ORF">TNCT_401981</name>
</gene>
<sequence>MKHGANKEMRMAILLSTLTVMMIGLSEAKSGNDLCTFNPLCTCRRSHHEVICHGVPFSEFPAFPTEEIYQVTIVRSGLEALHHSFLEGSSIASLHLMQNQLTHVSAKAFSGLENILTTLDLSYNQLDDTLLAALAPLCSLQWLNLKGNQLEEVHTSKWSQMKFKDAINSLFLSSNHITKIQEGAFAVLNNLDLLDIEGNLIHDIDSHSFPSSLKSLSLSNNILKKVPLHAIYTLKNLRYLYLSGNLFRKLPSPFHLQTPRLEKLEISNNMLTQITEFVFNGSFTIKELSLDFNFIRSVAARSFKNTALERLVLANNRIISLHSDAFVGIEKTLKTLDLSFNLIEEFPSAVNNLNSLFYLSLKGNMLQKLEKDDLIGFRRTLEILDLSGNMLEAVPQLTLMRMKTLARLSLQDNRIRIIQQDDFQGWGESLTTLSLANNGIMNLPERSFTHLRRLKELKLSFNNILFFSPNIFKPLERTLEVLDLSSSLFSHNQSIDVLWKNLKNLEWLQLDHNNISKISSLGLNSLVKVRHLDFSNNDIKEIPIDFFMSSKNVYLNTINFGNNDLKTIRSGTFWEIQHVSTIVLFGNKISVVEDYAFAHCTYLHTIVLSKNNLTSIAPSAIYNLTRLSNLFLQDNSLAVFSLDIIEGETSQLYINLSNNALRELKSSDSNSTTVLKIRTLDLTNNQISVISSHFMISVSKYLVYLFLSKNEIENTSFPLLPVLQMLDLSCNKLHTLSSDNFGCCPNVQILMLDHNNISDIFDGALDGLGNLRVLDLSQNNLASLKENIFYFTKLERLNLSGNNLLHLPSSILNMVHRTLRNLDLSFNEFKNLSSVNFTNLSKLQALNLSSNHIAFLDGESFRSLPHLLELDLSRNPLKKIPEESSVGYLPNLKSFSLCNSSLIMLEAVPLPQLQVISLRRNFLFNISQHAFQDCDQVRHLDLSGNFLQDVPLHLWPKMRHLISLDISCNPIEVLNVNSFAGLEKLQSLDISGLLLKRLDPRTLHGLRFLISLKTDSYASVRSFRLQDLLSQAPALRKATVNVEESTLSHQVQRAFGTKLRELVITGSNLRTILPDAFAGLTTHELIIRISGTLVSKFPDGLLRYLPDVRYLTLDLRHNQLTSMGPGVLAAMTKDGPVASQTQHITGGVLLEENPWSCSCDLLWLGRWLRRWLRETFHVHMLSVEASLYVNSVSRKATCSVSGTNISLAIIDLRKSDVDCNLMVGAASRLDTPLLTFLSMAAFFLPISLACCVL</sequence>
<dbReference type="Pfam" id="PF13855">
    <property type="entry name" value="LRR_8"/>
    <property type="match status" value="8"/>
</dbReference>
<name>A0A8X6HIK7_TRICU</name>
<dbReference type="AlphaFoldDB" id="A0A8X6HIK7"/>
<keyword evidence="2" id="KW-0677">Repeat</keyword>
<evidence type="ECO:0000256" key="1">
    <source>
        <dbReference type="ARBA" id="ARBA00022614"/>
    </source>
</evidence>
<dbReference type="PANTHER" id="PTHR24366:SF96">
    <property type="entry name" value="LEUCINE RICH REPEAT CONTAINING 53"/>
    <property type="match status" value="1"/>
</dbReference>
<dbReference type="InterPro" id="IPR001611">
    <property type="entry name" value="Leu-rich_rpt"/>
</dbReference>